<evidence type="ECO:0000313" key="2">
    <source>
        <dbReference type="Proteomes" id="UP000657918"/>
    </source>
</evidence>
<dbReference type="Proteomes" id="UP000657918">
    <property type="component" value="Unassembled WGS sequence"/>
</dbReference>
<accession>A0A835MZR4</accession>
<dbReference type="AlphaFoldDB" id="A0A835MZR4"/>
<organism evidence="1 2">
    <name type="scientific">Salix dunnii</name>
    <dbReference type="NCBI Taxonomy" id="1413687"/>
    <lineage>
        <taxon>Eukaryota</taxon>
        <taxon>Viridiplantae</taxon>
        <taxon>Streptophyta</taxon>
        <taxon>Embryophyta</taxon>
        <taxon>Tracheophyta</taxon>
        <taxon>Spermatophyta</taxon>
        <taxon>Magnoliopsida</taxon>
        <taxon>eudicotyledons</taxon>
        <taxon>Gunneridae</taxon>
        <taxon>Pentapetalae</taxon>
        <taxon>rosids</taxon>
        <taxon>fabids</taxon>
        <taxon>Malpighiales</taxon>
        <taxon>Salicaceae</taxon>
        <taxon>Saliceae</taxon>
        <taxon>Salix</taxon>
    </lineage>
</organism>
<comment type="caution">
    <text evidence="1">The sequence shown here is derived from an EMBL/GenBank/DDBJ whole genome shotgun (WGS) entry which is preliminary data.</text>
</comment>
<reference evidence="1 2" key="1">
    <citation type="submission" date="2020-10" db="EMBL/GenBank/DDBJ databases">
        <title>Plant Genome Project.</title>
        <authorList>
            <person name="Zhang R.-G."/>
        </authorList>
    </citation>
    <scope>NUCLEOTIDE SEQUENCE [LARGE SCALE GENOMIC DNA]</scope>
    <source>
        <strain evidence="1">FAFU-HL-1</strain>
        <tissue evidence="1">Leaf</tissue>
    </source>
</reference>
<gene>
    <name evidence="1" type="ORF">SADUNF_Sadunf05G0171200</name>
</gene>
<evidence type="ECO:0000313" key="1">
    <source>
        <dbReference type="EMBL" id="KAF9683044.1"/>
    </source>
</evidence>
<name>A0A835MZR4_9ROSI</name>
<sequence length="72" mass="8131">MERKAIMKGEVGPKVAGRGRGMNMTLSVVLYRERAHNLIAIPSQSFSTLWLHHKQPSCLLLDTRKILESSKI</sequence>
<dbReference type="EMBL" id="JADGMS010000005">
    <property type="protein sequence ID" value="KAF9683044.1"/>
    <property type="molecule type" value="Genomic_DNA"/>
</dbReference>
<keyword evidence="2" id="KW-1185">Reference proteome</keyword>
<proteinExistence type="predicted"/>
<protein>
    <submittedName>
        <fullName evidence="1">Uncharacterized protein</fullName>
    </submittedName>
</protein>